<dbReference type="EMBL" id="KV453914">
    <property type="protein sequence ID" value="ODV77805.1"/>
    <property type="molecule type" value="Genomic_DNA"/>
</dbReference>
<dbReference type="AlphaFoldDB" id="A0A1E4SE73"/>
<evidence type="ECO:0000256" key="9">
    <source>
        <dbReference type="ARBA" id="ARBA00023180"/>
    </source>
</evidence>
<keyword evidence="8" id="KW-0472">Membrane</keyword>
<evidence type="ECO:0000256" key="6">
    <source>
        <dbReference type="ARBA" id="ARBA00022968"/>
    </source>
</evidence>
<proteinExistence type="inferred from homology"/>
<feature type="domain" description="Glycosyl hydrolase family 63 C-terminal" evidence="14">
    <location>
        <begin position="303"/>
        <end position="801"/>
    </location>
</feature>
<evidence type="ECO:0000256" key="3">
    <source>
        <dbReference type="ARBA" id="ARBA00022692"/>
    </source>
</evidence>
<dbReference type="GO" id="GO:0006491">
    <property type="term" value="P:N-glycan processing"/>
    <property type="evidence" value="ECO:0007669"/>
    <property type="project" value="EnsemblFungi"/>
</dbReference>
<dbReference type="STRING" id="984487.A0A1E4SE73"/>
<keyword evidence="9 13" id="KW-0325">Glycoprotein</keyword>
<evidence type="ECO:0000259" key="14">
    <source>
        <dbReference type="Pfam" id="PF03200"/>
    </source>
</evidence>
<evidence type="ECO:0000256" key="4">
    <source>
        <dbReference type="ARBA" id="ARBA00022801"/>
    </source>
</evidence>
<keyword evidence="17" id="KW-1185">Reference proteome</keyword>
<evidence type="ECO:0000256" key="12">
    <source>
        <dbReference type="RuleBase" id="RU368089"/>
    </source>
</evidence>
<dbReference type="InterPro" id="IPR004888">
    <property type="entry name" value="Glycoside_hydrolase_63"/>
</dbReference>
<evidence type="ECO:0000256" key="7">
    <source>
        <dbReference type="ARBA" id="ARBA00022989"/>
    </source>
</evidence>
<keyword evidence="5 12" id="KW-0256">Endoplasmic reticulum</keyword>
<keyword evidence="3" id="KW-0812">Transmembrane</keyword>
<evidence type="ECO:0000256" key="8">
    <source>
        <dbReference type="ARBA" id="ARBA00023136"/>
    </source>
</evidence>
<dbReference type="RefSeq" id="XP_020062927.1">
    <property type="nucleotide sequence ID" value="XM_020211794.1"/>
</dbReference>
<evidence type="ECO:0000256" key="10">
    <source>
        <dbReference type="ARBA" id="ARBA00023295"/>
    </source>
</evidence>
<evidence type="ECO:0000259" key="15">
    <source>
        <dbReference type="Pfam" id="PF16923"/>
    </source>
</evidence>
<keyword evidence="6" id="KW-0735">Signal-anchor</keyword>
<dbReference type="GeneID" id="30985930"/>
<dbReference type="GO" id="GO:0009311">
    <property type="term" value="P:oligosaccharide metabolic process"/>
    <property type="evidence" value="ECO:0007669"/>
    <property type="project" value="UniProtKB-UniRule"/>
</dbReference>
<evidence type="ECO:0000256" key="1">
    <source>
        <dbReference type="ARBA" id="ARBA00004648"/>
    </source>
</evidence>
<dbReference type="Proteomes" id="UP000094285">
    <property type="component" value="Unassembled WGS sequence"/>
</dbReference>
<evidence type="ECO:0000313" key="16">
    <source>
        <dbReference type="EMBL" id="ODV77805.1"/>
    </source>
</evidence>
<dbReference type="SUPFAM" id="SSF48208">
    <property type="entry name" value="Six-hairpin glycosidases"/>
    <property type="match status" value="1"/>
</dbReference>
<dbReference type="InterPro" id="IPR008928">
    <property type="entry name" value="6-hairpin_glycosidase_sf"/>
</dbReference>
<dbReference type="PANTHER" id="PTHR10412:SF11">
    <property type="entry name" value="MANNOSYL-OLIGOSACCHARIDE GLUCOSIDASE"/>
    <property type="match status" value="1"/>
</dbReference>
<dbReference type="Pfam" id="PF16923">
    <property type="entry name" value="Glyco_hydro_63N"/>
    <property type="match status" value="1"/>
</dbReference>
<dbReference type="GO" id="GO:0004573">
    <property type="term" value="F:Glc3Man9GlcNAc2 oligosaccharide glucosidase activity"/>
    <property type="evidence" value="ECO:0007669"/>
    <property type="project" value="UniProtKB-UniRule"/>
</dbReference>
<keyword evidence="7" id="KW-1133">Transmembrane helix</keyword>
<dbReference type="GO" id="GO:0006488">
    <property type="term" value="P:dolichol-linked oligosaccharide biosynthetic process"/>
    <property type="evidence" value="ECO:0007669"/>
    <property type="project" value="EnsemblFungi"/>
</dbReference>
<dbReference type="InterPro" id="IPR012341">
    <property type="entry name" value="6hp_glycosidase-like_sf"/>
</dbReference>
<comment type="subcellular location">
    <subcellularLocation>
        <location evidence="1 12">Endoplasmic reticulum membrane</location>
        <topology evidence="1 12">Single-pass type II membrane protein</topology>
    </subcellularLocation>
</comment>
<evidence type="ECO:0000256" key="11">
    <source>
        <dbReference type="ARBA" id="ARBA00038888"/>
    </source>
</evidence>
<evidence type="ECO:0000256" key="13">
    <source>
        <dbReference type="RuleBase" id="RU369107"/>
    </source>
</evidence>
<organism evidence="16 17">
    <name type="scientific">Suhomyces tanzawaensis NRRL Y-17324</name>
    <dbReference type="NCBI Taxonomy" id="984487"/>
    <lineage>
        <taxon>Eukaryota</taxon>
        <taxon>Fungi</taxon>
        <taxon>Dikarya</taxon>
        <taxon>Ascomycota</taxon>
        <taxon>Saccharomycotina</taxon>
        <taxon>Pichiomycetes</taxon>
        <taxon>Debaryomycetaceae</taxon>
        <taxon>Suhomyces</taxon>
    </lineage>
</organism>
<gene>
    <name evidence="16" type="ORF">CANTADRAFT_91262</name>
</gene>
<comment type="similarity">
    <text evidence="2 12">Belongs to the glycosyl hydrolase 63 family.</text>
</comment>
<name>A0A1E4SE73_9ASCO</name>
<evidence type="ECO:0000256" key="5">
    <source>
        <dbReference type="ARBA" id="ARBA00022824"/>
    </source>
</evidence>
<keyword evidence="10 12" id="KW-0326">Glycosidase</keyword>
<sequence length="806" mass="93236">MALQVKFDLYEDDHDSDSLAQSYEKLSDESLLWGPYRSGLYFGIRPRIPKSLLSGLMWFSVNDYEGVANIKHSYEQADNMRKANWISYDPRTGGRQVIDDLENHVTLVIDFVKSSDGKSWGVTVKSKPHKGFESSKISFVWYSGLEGERNENGVTERTGHIKLDNPKDSRGYDETVKILGVSEELGLFEVEITDGPSTNKHPEVSRLLDPTTDPTKTHHLSLVVPDDNVWRAKDIFMTLLQESVKDLIERYETLEYFPPEQSYLLRDLQDFEGNLHFVQKTYEGRAEFDIFFKSSLTPATEQITSENIRSKVKSAKKEFNEKFKSSFPLSAPFNNSKKHDLFAKEIISGLLGGLSYFYGDQLVDRETVFDEDSFESYELHGTLEGPRELFTLVPSRPFFPRGFLWDEGFHLLPLLDYDSDLALDIMKSWFKLIDDNGWIAREQILGPELRSRVPEQFITQSPEIVNPPTLMLAFTFLLESVQNNEMDILDPSKVEDSGSFEDARVLGLTLVSNQELLKSYTKELYPKLKAYYENFRKSQQGYIAEFNRGDNREGYRWRGRTLTHSLASGLDDYPRVLPADVAELNVDLLSWIGVMTRSMKYIAEVSGFTEDFHHYQNIELDIIQNIEHLHWSEEEKTYCDVSVDDDDENIYFCSKGYVSLFPFLTKMIPSNDTEKLTHIVDLISDPEQLWTDFGIRSLSKSDEYYKTGEDYWRSPIWININYLILDSMYHYKSRLLRSSDQELKDKLSTAYEQLRLNLVNNIVDKWEETGYVWEQYNDETGSSQGAKNFLGWSSTVILMMKMPATI</sequence>
<protein>
    <recommendedName>
        <fullName evidence="11 12">Mannosyl-oligosaccharide glucosidase</fullName>
        <ecNumber evidence="11 12">3.2.1.106</ecNumber>
    </recommendedName>
    <alternativeName>
        <fullName evidence="13">Glucosidase I</fullName>
    </alternativeName>
</protein>
<feature type="domain" description="Glycosyl hydrolase family 63 N-terminal" evidence="15">
    <location>
        <begin position="30"/>
        <end position="261"/>
    </location>
</feature>
<comment type="catalytic activity">
    <reaction evidence="12">
        <text>N(4)-(alpha-D-Glc-(1-&gt;2)-alpha-D-Glc-(1-&gt;3)-alpha-D-Glc-(1-&gt;3)-alpha-D-Man-(1-&gt;2)-alpha-D-Man-(1-&gt;2)-alpha-D-Man-(1-&gt;3)-[alpha-D-Man-(1-&gt;2)-alpha-D-Man-(1-&gt;3)-[alpha-D-Man-(1-&gt;2)-alpha-D-Man-(1-&gt;6)]-alpha-D-Man-(1-&gt;6)]-beta-D-Man-(1-&gt;4)-beta-D-GlcNAc-(1-&gt;4)-beta-D-GlcNAc)-L-asparaginyl-[protein] + H2O = N(4)-(alpha-D-Glc-(1-&gt;3)-alpha-D-Glc-(1-&gt;3)-alpha-D-Man-(1-&gt;2)-alpha-D-Man-(1-&gt;2)-alpha-D-Man-(1-&gt;3)-[alpha-D-Man-(1-&gt;2)-alpha-D-Man-(1-&gt;3)-[alpha-D-Man-(1-&gt;2)-alpha-D-Man-(1-&gt;6)]-alpha-D-Man-(1-&gt;6)]-beta-D-Man-(1-&gt;4)-beta-D-GlcNAc-(1-&gt;4)-beta-D-GlcNAc)-L-asparaginyl-[protein] + beta-D-glucose</text>
        <dbReference type="Rhea" id="RHEA:55988"/>
        <dbReference type="Rhea" id="RHEA-COMP:12806"/>
        <dbReference type="Rhea" id="RHEA-COMP:14355"/>
        <dbReference type="ChEBI" id="CHEBI:15377"/>
        <dbReference type="ChEBI" id="CHEBI:15903"/>
        <dbReference type="ChEBI" id="CHEBI:59082"/>
        <dbReference type="ChEBI" id="CHEBI:132537"/>
        <dbReference type="EC" id="3.2.1.106"/>
    </reaction>
</comment>
<dbReference type="Gene3D" id="1.50.10.10">
    <property type="match status" value="1"/>
</dbReference>
<evidence type="ECO:0000313" key="17">
    <source>
        <dbReference type="Proteomes" id="UP000094285"/>
    </source>
</evidence>
<dbReference type="GO" id="GO:0098553">
    <property type="term" value="C:lumenal side of endoplasmic reticulum membrane"/>
    <property type="evidence" value="ECO:0007669"/>
    <property type="project" value="EnsemblFungi"/>
</dbReference>
<keyword evidence="4 12" id="KW-0378">Hydrolase</keyword>
<dbReference type="EC" id="3.2.1.106" evidence="11 12"/>
<dbReference type="InterPro" id="IPR038518">
    <property type="entry name" value="Glyco_hydro_63N_sf"/>
</dbReference>
<dbReference type="OrthoDB" id="410058at2759"/>
<evidence type="ECO:0000256" key="2">
    <source>
        <dbReference type="ARBA" id="ARBA00010833"/>
    </source>
</evidence>
<dbReference type="Gene3D" id="2.70.98.110">
    <property type="entry name" value="Glycosyl hydrolase family 63, N-terminal domain"/>
    <property type="match status" value="1"/>
</dbReference>
<comment type="function">
    <text evidence="12">Cleaves the distal alpha 1,2-linked glucose residue from the Glc(3)Man(9)GlcNAc(2) oligosaccharide precursor.</text>
</comment>
<dbReference type="PANTHER" id="PTHR10412">
    <property type="entry name" value="MANNOSYL-OLIGOSACCHARIDE GLUCOSIDASE"/>
    <property type="match status" value="1"/>
</dbReference>
<dbReference type="GO" id="GO:0070880">
    <property type="term" value="P:fungal-type cell wall beta-glucan biosynthetic process"/>
    <property type="evidence" value="ECO:0007669"/>
    <property type="project" value="EnsemblFungi"/>
</dbReference>
<dbReference type="Pfam" id="PF03200">
    <property type="entry name" value="Glyco_hydro_63"/>
    <property type="match status" value="1"/>
</dbReference>
<reference evidence="17" key="1">
    <citation type="submission" date="2016-05" db="EMBL/GenBank/DDBJ databases">
        <title>Comparative genomics of biotechnologically important yeasts.</title>
        <authorList>
            <consortium name="DOE Joint Genome Institute"/>
            <person name="Riley R."/>
            <person name="Haridas S."/>
            <person name="Wolfe K.H."/>
            <person name="Lopes M.R."/>
            <person name="Hittinger C.T."/>
            <person name="Goker M."/>
            <person name="Salamov A."/>
            <person name="Wisecaver J."/>
            <person name="Long T.M."/>
            <person name="Aerts A.L."/>
            <person name="Barry K."/>
            <person name="Choi C."/>
            <person name="Clum A."/>
            <person name="Coughlan A.Y."/>
            <person name="Deshpande S."/>
            <person name="Douglass A.P."/>
            <person name="Hanson S.J."/>
            <person name="Klenk H.-P."/>
            <person name="Labutti K."/>
            <person name="Lapidus A."/>
            <person name="Lindquist E."/>
            <person name="Lipzen A."/>
            <person name="Meier-Kolthoff J.P."/>
            <person name="Ohm R.A."/>
            <person name="Otillar R.P."/>
            <person name="Pangilinan J."/>
            <person name="Peng Y."/>
            <person name="Rokas A."/>
            <person name="Rosa C.A."/>
            <person name="Scheuner C."/>
            <person name="Sibirny A.A."/>
            <person name="Slot J.C."/>
            <person name="Stielow J.B."/>
            <person name="Sun H."/>
            <person name="Kurtzman C.P."/>
            <person name="Blackwell M."/>
            <person name="Grigoriev I.V."/>
            <person name="Jeffries T.W."/>
        </authorList>
    </citation>
    <scope>NUCLEOTIDE SEQUENCE [LARGE SCALE GENOMIC DNA]</scope>
    <source>
        <strain evidence="17">NRRL Y-17324</strain>
    </source>
</reference>
<comment type="pathway">
    <text evidence="13">Glycan metabolism; N-glycan degradation.</text>
</comment>
<accession>A0A1E4SE73</accession>
<dbReference type="InterPro" id="IPR031631">
    <property type="entry name" value="Glyco_hydro_63N"/>
</dbReference>
<dbReference type="InterPro" id="IPR031335">
    <property type="entry name" value="Glyco_hydro_63_C"/>
</dbReference>